<evidence type="ECO:0000313" key="2">
    <source>
        <dbReference type="Proteomes" id="UP000257109"/>
    </source>
</evidence>
<name>A0A371FNR0_MUCPR</name>
<dbReference type="OrthoDB" id="1411153at2759"/>
<organism evidence="1 2">
    <name type="scientific">Mucuna pruriens</name>
    <name type="common">Velvet bean</name>
    <name type="synonym">Dolichos pruriens</name>
    <dbReference type="NCBI Taxonomy" id="157652"/>
    <lineage>
        <taxon>Eukaryota</taxon>
        <taxon>Viridiplantae</taxon>
        <taxon>Streptophyta</taxon>
        <taxon>Embryophyta</taxon>
        <taxon>Tracheophyta</taxon>
        <taxon>Spermatophyta</taxon>
        <taxon>Magnoliopsida</taxon>
        <taxon>eudicotyledons</taxon>
        <taxon>Gunneridae</taxon>
        <taxon>Pentapetalae</taxon>
        <taxon>rosids</taxon>
        <taxon>fabids</taxon>
        <taxon>Fabales</taxon>
        <taxon>Fabaceae</taxon>
        <taxon>Papilionoideae</taxon>
        <taxon>50 kb inversion clade</taxon>
        <taxon>NPAAA clade</taxon>
        <taxon>indigoferoid/millettioid clade</taxon>
        <taxon>Phaseoleae</taxon>
        <taxon>Mucuna</taxon>
    </lineage>
</organism>
<proteinExistence type="predicted"/>
<dbReference type="STRING" id="157652.A0A371FNR0"/>
<protein>
    <submittedName>
        <fullName evidence="1">Uncharacterized protein</fullName>
    </submittedName>
</protein>
<reference evidence="1" key="1">
    <citation type="submission" date="2018-05" db="EMBL/GenBank/DDBJ databases">
        <title>Draft genome of Mucuna pruriens seed.</title>
        <authorList>
            <person name="Nnadi N.E."/>
            <person name="Vos R."/>
            <person name="Hasami M.H."/>
            <person name="Devisetty U.K."/>
            <person name="Aguiy J.C."/>
        </authorList>
    </citation>
    <scope>NUCLEOTIDE SEQUENCE [LARGE SCALE GENOMIC DNA]</scope>
    <source>
        <strain evidence="1">JCA_2017</strain>
    </source>
</reference>
<comment type="caution">
    <text evidence="1">The sequence shown here is derived from an EMBL/GenBank/DDBJ whole genome shotgun (WGS) entry which is preliminary data.</text>
</comment>
<sequence>MDIPENRRWMYSRLDANKHYRRTSSLKEYTSFYNLLLHKKNFSYKTNHGEQLPQFPPLMVEGSYYASGEQREEFNPYEQLIMDHAGPSIGEHIENMEENPNPEAQNFFDMLAVAQALLSEGCDNQSKLLIY</sequence>
<dbReference type="EMBL" id="QJKJ01008400">
    <property type="protein sequence ID" value="RDX79892.1"/>
    <property type="molecule type" value="Genomic_DNA"/>
</dbReference>
<evidence type="ECO:0000313" key="1">
    <source>
        <dbReference type="EMBL" id="RDX79892.1"/>
    </source>
</evidence>
<feature type="non-terminal residue" evidence="1">
    <location>
        <position position="1"/>
    </location>
</feature>
<accession>A0A371FNR0</accession>
<dbReference type="Proteomes" id="UP000257109">
    <property type="component" value="Unassembled WGS sequence"/>
</dbReference>
<keyword evidence="2" id="KW-1185">Reference proteome</keyword>
<gene>
    <name evidence="1" type="ORF">CR513_39625</name>
</gene>
<dbReference type="AlphaFoldDB" id="A0A371FNR0"/>